<dbReference type="SUPFAM" id="SSF47781">
    <property type="entry name" value="RuvA domain 2-like"/>
    <property type="match status" value="1"/>
</dbReference>
<protein>
    <submittedName>
        <fullName evidence="4">ComEA family DNA-binding protein</fullName>
    </submittedName>
</protein>
<comment type="caution">
    <text evidence="4">The sequence shown here is derived from an EMBL/GenBank/DDBJ whole genome shotgun (WGS) entry which is preliminary data.</text>
</comment>
<name>A0ABR8UNT7_9MICC</name>
<reference evidence="4 5" key="1">
    <citation type="submission" date="2020-08" db="EMBL/GenBank/DDBJ databases">
        <title>A Genomic Blueprint of the Chicken Gut Microbiome.</title>
        <authorList>
            <person name="Gilroy R."/>
            <person name="Ravi A."/>
            <person name="Getino M."/>
            <person name="Pursley I."/>
            <person name="Horton D.L."/>
            <person name="Alikhan N.-F."/>
            <person name="Baker D."/>
            <person name="Gharbi K."/>
            <person name="Hall N."/>
            <person name="Watson M."/>
            <person name="Adriaenssens E.M."/>
            <person name="Foster-Nyarko E."/>
            <person name="Jarju S."/>
            <person name="Secka A."/>
            <person name="Antonio M."/>
            <person name="Oren A."/>
            <person name="Chaudhuri R."/>
            <person name="La Ragione R.M."/>
            <person name="Hildebrand F."/>
            <person name="Pallen M.J."/>
        </authorList>
    </citation>
    <scope>NUCLEOTIDE SEQUENCE [LARGE SCALE GENOMIC DNA]</scope>
    <source>
        <strain evidence="4 5">Sa2CUA1</strain>
    </source>
</reference>
<evidence type="ECO:0000313" key="5">
    <source>
        <dbReference type="Proteomes" id="UP000609874"/>
    </source>
</evidence>
<dbReference type="InterPro" id="IPR003583">
    <property type="entry name" value="Hlx-hairpin-Hlx_DNA-bd_motif"/>
</dbReference>
<dbReference type="EMBL" id="JACSQD010000001">
    <property type="protein sequence ID" value="MBD7994207.1"/>
    <property type="molecule type" value="Genomic_DNA"/>
</dbReference>
<gene>
    <name evidence="4" type="ORF">H9639_02720</name>
</gene>
<evidence type="ECO:0000256" key="1">
    <source>
        <dbReference type="SAM" id="MobiDB-lite"/>
    </source>
</evidence>
<keyword evidence="4" id="KW-0238">DNA-binding</keyword>
<organism evidence="4 5">
    <name type="scientific">Arthrobacter gallicola</name>
    <dbReference type="NCBI Taxonomy" id="2762225"/>
    <lineage>
        <taxon>Bacteria</taxon>
        <taxon>Bacillati</taxon>
        <taxon>Actinomycetota</taxon>
        <taxon>Actinomycetes</taxon>
        <taxon>Micrococcales</taxon>
        <taxon>Micrococcaceae</taxon>
        <taxon>Arthrobacter</taxon>
    </lineage>
</organism>
<feature type="compositionally biased region" description="Low complexity" evidence="1">
    <location>
        <begin position="203"/>
        <end position="222"/>
    </location>
</feature>
<keyword evidence="2" id="KW-0812">Transmembrane</keyword>
<evidence type="ECO:0000259" key="3">
    <source>
        <dbReference type="SMART" id="SM00278"/>
    </source>
</evidence>
<feature type="region of interest" description="Disordered" evidence="1">
    <location>
        <begin position="68"/>
        <end position="132"/>
    </location>
</feature>
<dbReference type="Pfam" id="PF10531">
    <property type="entry name" value="SLBB"/>
    <property type="match status" value="1"/>
</dbReference>
<dbReference type="SMART" id="SM00278">
    <property type="entry name" value="HhH1"/>
    <property type="match status" value="2"/>
</dbReference>
<feature type="region of interest" description="Disordered" evidence="1">
    <location>
        <begin position="201"/>
        <end position="228"/>
    </location>
</feature>
<dbReference type="Pfam" id="PF12836">
    <property type="entry name" value="HHH_3"/>
    <property type="match status" value="1"/>
</dbReference>
<feature type="region of interest" description="Disordered" evidence="1">
    <location>
        <begin position="1"/>
        <end position="24"/>
    </location>
</feature>
<keyword evidence="5" id="KW-1185">Reference proteome</keyword>
<dbReference type="InterPro" id="IPR010994">
    <property type="entry name" value="RuvA_2-like"/>
</dbReference>
<feature type="domain" description="Helix-hairpin-helix DNA-binding motif class 1" evidence="3">
    <location>
        <begin position="286"/>
        <end position="305"/>
    </location>
</feature>
<feature type="domain" description="Helix-hairpin-helix DNA-binding motif class 1" evidence="3">
    <location>
        <begin position="256"/>
        <end position="275"/>
    </location>
</feature>
<dbReference type="Gene3D" id="3.10.560.10">
    <property type="entry name" value="Outer membrane lipoprotein wza domain like"/>
    <property type="match status" value="1"/>
</dbReference>
<accession>A0ABR8UNT7</accession>
<dbReference type="InterPro" id="IPR051675">
    <property type="entry name" value="Endo/Exo/Phosphatase_dom_1"/>
</dbReference>
<keyword evidence="2" id="KW-0472">Membrane</keyword>
<dbReference type="Proteomes" id="UP000609874">
    <property type="component" value="Unassembled WGS sequence"/>
</dbReference>
<proteinExistence type="predicted"/>
<feature type="transmembrane region" description="Helical" evidence="2">
    <location>
        <begin position="36"/>
        <end position="56"/>
    </location>
</feature>
<sequence>MTLQAAEGIVPGNGTADGGENEPAERRNNRRWWFPLRAAVLFACLLLAAAVTISLVQNREPHETLAVELDPDGESAERSAAEGSSFDPASLDRSGTGPATEEPPNPAGGAPSGERPGGLPGLSGSAGPDAAATGPEVVVHVAGAVAAPGIVRIPIGGRVADAVSAAGGALPEADLTMVNLAAPMDDGSMVVVPAVGGAGPAGGSEASGPFGPSGPSAPSGPGNIAGPGSGYTAGGAGVGAGGAAAGPVNLNTAMDAELQSLPRVGPVLAARIVAWRTDHGRFTRPEDLDAVPGIGEAMLAALLPLVTV</sequence>
<dbReference type="PANTHER" id="PTHR21180">
    <property type="entry name" value="ENDONUCLEASE/EXONUCLEASE/PHOSPHATASE FAMILY DOMAIN-CONTAINING PROTEIN 1"/>
    <property type="match status" value="1"/>
</dbReference>
<keyword evidence="2" id="KW-1133">Transmembrane helix</keyword>
<dbReference type="InterPro" id="IPR019554">
    <property type="entry name" value="Soluble_ligand-bd"/>
</dbReference>
<dbReference type="Gene3D" id="1.10.150.320">
    <property type="entry name" value="Photosystem II 12 kDa extrinsic protein"/>
    <property type="match status" value="1"/>
</dbReference>
<dbReference type="PANTHER" id="PTHR21180:SF32">
    <property type="entry name" value="ENDONUCLEASE_EXONUCLEASE_PHOSPHATASE FAMILY DOMAIN-CONTAINING PROTEIN 1"/>
    <property type="match status" value="1"/>
</dbReference>
<dbReference type="GO" id="GO:0003677">
    <property type="term" value="F:DNA binding"/>
    <property type="evidence" value="ECO:0007669"/>
    <property type="project" value="UniProtKB-KW"/>
</dbReference>
<evidence type="ECO:0000256" key="2">
    <source>
        <dbReference type="SAM" id="Phobius"/>
    </source>
</evidence>
<evidence type="ECO:0000313" key="4">
    <source>
        <dbReference type="EMBL" id="MBD7994207.1"/>
    </source>
</evidence>